<dbReference type="InterPro" id="IPR029752">
    <property type="entry name" value="D-isomer_DH_CS1"/>
</dbReference>
<organism evidence="6 7">
    <name type="scientific">Oceanobacillus kimchii</name>
    <dbReference type="NCBI Taxonomy" id="746691"/>
    <lineage>
        <taxon>Bacteria</taxon>
        <taxon>Bacillati</taxon>
        <taxon>Bacillota</taxon>
        <taxon>Bacilli</taxon>
        <taxon>Bacillales</taxon>
        <taxon>Bacillaceae</taxon>
        <taxon>Oceanobacillus</taxon>
    </lineage>
</organism>
<feature type="domain" description="D-isomer specific 2-hydroxyacid dehydrogenase catalytic" evidence="4">
    <location>
        <begin position="6"/>
        <end position="321"/>
    </location>
</feature>
<dbReference type="Pfam" id="PF00389">
    <property type="entry name" value="2-Hacid_dh"/>
    <property type="match status" value="1"/>
</dbReference>
<dbReference type="CDD" id="cd05301">
    <property type="entry name" value="GDH"/>
    <property type="match status" value="1"/>
</dbReference>
<dbReference type="InterPro" id="IPR006139">
    <property type="entry name" value="D-isomer_2_OHA_DH_cat_dom"/>
</dbReference>
<evidence type="ECO:0000256" key="1">
    <source>
        <dbReference type="ARBA" id="ARBA00005854"/>
    </source>
</evidence>
<evidence type="ECO:0000313" key="7">
    <source>
        <dbReference type="Proteomes" id="UP001275436"/>
    </source>
</evidence>
<dbReference type="InterPro" id="IPR036291">
    <property type="entry name" value="NAD(P)-bd_dom_sf"/>
</dbReference>
<dbReference type="Proteomes" id="UP001275436">
    <property type="component" value="Unassembled WGS sequence"/>
</dbReference>
<protein>
    <submittedName>
        <fullName evidence="6">D-glycerate dehydrogenase</fullName>
    </submittedName>
</protein>
<dbReference type="PROSITE" id="PS00671">
    <property type="entry name" value="D_2_HYDROXYACID_DH_3"/>
    <property type="match status" value="1"/>
</dbReference>
<dbReference type="InterPro" id="IPR029753">
    <property type="entry name" value="D-isomer_DH_CS"/>
</dbReference>
<comment type="caution">
    <text evidence="6">The sequence shown here is derived from an EMBL/GenBank/DDBJ whole genome shotgun (WGS) entry which is preliminary data.</text>
</comment>
<dbReference type="SUPFAM" id="SSF52283">
    <property type="entry name" value="Formate/glycerate dehydrogenase catalytic domain-like"/>
    <property type="match status" value="1"/>
</dbReference>
<dbReference type="EMBL" id="BSKO01000001">
    <property type="protein sequence ID" value="GLO67022.1"/>
    <property type="molecule type" value="Genomic_DNA"/>
</dbReference>
<dbReference type="Pfam" id="PF02826">
    <property type="entry name" value="2-Hacid_dh_C"/>
    <property type="match status" value="1"/>
</dbReference>
<reference evidence="6 7" key="1">
    <citation type="submission" date="2023-02" db="EMBL/GenBank/DDBJ databases">
        <title>Oceanobacillus kimchii IFOP_LL358 isolated form Alexandrium catenella lab strain.</title>
        <authorList>
            <person name="Gajardo G."/>
            <person name="Ueki S."/>
            <person name="Maruyama F."/>
        </authorList>
    </citation>
    <scope>NUCLEOTIDE SEQUENCE [LARGE SCALE GENOMIC DNA]</scope>
    <source>
        <strain evidence="6 7">IFOP_LL358</strain>
    </source>
</reference>
<dbReference type="PANTHER" id="PTHR10996:SF283">
    <property type="entry name" value="GLYOXYLATE_HYDROXYPYRUVATE REDUCTASE B"/>
    <property type="match status" value="1"/>
</dbReference>
<keyword evidence="7" id="KW-1185">Reference proteome</keyword>
<name>A0ABQ5TLI2_9BACI</name>
<gene>
    <name evidence="6" type="ORF">MACH08_28060</name>
</gene>
<accession>A0ABQ5TLI2</accession>
<feature type="domain" description="D-isomer specific 2-hydroxyacid dehydrogenase NAD-binding" evidence="5">
    <location>
        <begin position="112"/>
        <end position="289"/>
    </location>
</feature>
<proteinExistence type="inferred from homology"/>
<evidence type="ECO:0000259" key="4">
    <source>
        <dbReference type="Pfam" id="PF00389"/>
    </source>
</evidence>
<dbReference type="RefSeq" id="WP_017797470.1">
    <property type="nucleotide sequence ID" value="NZ_BSKO01000001.1"/>
</dbReference>
<keyword evidence="2 3" id="KW-0560">Oxidoreductase</keyword>
<dbReference type="Gene3D" id="3.40.50.720">
    <property type="entry name" value="NAD(P)-binding Rossmann-like Domain"/>
    <property type="match status" value="2"/>
</dbReference>
<dbReference type="InterPro" id="IPR006140">
    <property type="entry name" value="D-isomer_DH_NAD-bd"/>
</dbReference>
<comment type="similarity">
    <text evidence="1 3">Belongs to the D-isomer specific 2-hydroxyacid dehydrogenase family.</text>
</comment>
<evidence type="ECO:0000313" key="6">
    <source>
        <dbReference type="EMBL" id="GLO67022.1"/>
    </source>
</evidence>
<dbReference type="InterPro" id="IPR050223">
    <property type="entry name" value="D-isomer_2-hydroxyacid_DH"/>
</dbReference>
<evidence type="ECO:0000256" key="2">
    <source>
        <dbReference type="ARBA" id="ARBA00023002"/>
    </source>
</evidence>
<dbReference type="PROSITE" id="PS00065">
    <property type="entry name" value="D_2_HYDROXYACID_DH_1"/>
    <property type="match status" value="1"/>
</dbReference>
<dbReference type="SUPFAM" id="SSF51735">
    <property type="entry name" value="NAD(P)-binding Rossmann-fold domains"/>
    <property type="match status" value="1"/>
</dbReference>
<sequence length="322" mass="35935">MGKPKVFVTRKLSNELVKDYEEMLDIRMWDKEEEPVPEKILRSQAKEVDALFTVLGDRIDASLLAEAKNLKVVANMAVGYDNIDIEAAKNHSITVTNTPDVLSETTADLGFSLLAATARKITEANAYVKEDNWKQWAPFLLAGTDIHHKTLGIVGMGRIGEALAKRATGFNMKIQYHNRTRKPEAEEKLQASYVSFEELLETSDFVVTVVPLTEETEELFNHSAFKKMKSTAIFINISRGKVVNEEALINALNKGEIKAAGLDVFYEEPIRADHPLVNMHNVVCLPHIGSASNETRTEMVHLCMKNIVEVTANKKAITPVNN</sequence>
<dbReference type="PANTHER" id="PTHR10996">
    <property type="entry name" value="2-HYDROXYACID DEHYDROGENASE-RELATED"/>
    <property type="match status" value="1"/>
</dbReference>
<evidence type="ECO:0000256" key="3">
    <source>
        <dbReference type="RuleBase" id="RU003719"/>
    </source>
</evidence>
<evidence type="ECO:0000259" key="5">
    <source>
        <dbReference type="Pfam" id="PF02826"/>
    </source>
</evidence>